<dbReference type="Proteomes" id="UP000214646">
    <property type="component" value="Unassembled WGS sequence"/>
</dbReference>
<keyword evidence="2" id="KW-0812">Transmembrane</keyword>
<feature type="transmembrane region" description="Helical" evidence="2">
    <location>
        <begin position="119"/>
        <end position="139"/>
    </location>
</feature>
<feature type="transmembrane region" description="Helical" evidence="2">
    <location>
        <begin position="12"/>
        <end position="33"/>
    </location>
</feature>
<feature type="transmembrane region" description="Helical" evidence="2">
    <location>
        <begin position="93"/>
        <end position="113"/>
    </location>
</feature>
<organism evidence="3 4">
    <name type="scientific">Fimbriiglobus ruber</name>
    <dbReference type="NCBI Taxonomy" id="1908690"/>
    <lineage>
        <taxon>Bacteria</taxon>
        <taxon>Pseudomonadati</taxon>
        <taxon>Planctomycetota</taxon>
        <taxon>Planctomycetia</taxon>
        <taxon>Gemmatales</taxon>
        <taxon>Gemmataceae</taxon>
        <taxon>Fimbriiglobus</taxon>
    </lineage>
</organism>
<feature type="transmembrane region" description="Helical" evidence="2">
    <location>
        <begin position="335"/>
        <end position="357"/>
    </location>
</feature>
<dbReference type="EMBL" id="NIDE01000009">
    <property type="protein sequence ID" value="OWK39758.1"/>
    <property type="molecule type" value="Genomic_DNA"/>
</dbReference>
<sequence>MTGFSAPKSGRVPLGGAALTILVITFAFLAASFPARNSDLWLHLATGRLIAAGLFPLGEDPFAYTTGGAYWVNHAWLTDLGGYSAYQWLGGPALVALKAAAVALMAVVMLWSARGRGPFWVTAGCVLLAVLAMSPRLFLQPACLSPLLLAVCLALLRTGGRAWAAVPAVVALWANLDGWFVLGPLVAVLFWVGSRLSTGPRPPWWLPAACAAACLVTPYHVRGLTLPPDLSPAVWTGEFRDDPRFTGLFASPWQFAPLGRPGGINLAAAAYFVLLAVGLGSFAANPRAARGWRGLVWVAFALLGAWQARLVPYFAVVAGPVAALNFGEVVPRERAARAGLVATLGAAAALTAVALLGGLQGFHVRDRGVAWAVVADPSLERVAESLARWRRTGELSADARVFATHPDVDHYLAWFGGGEKGFLDSRLQLFAPVATDYARLTRALVPSEGGPVAGEPPAAWEQAARDRNVACLVLYDPNPRRFAEGLREVVRHPDRWVILRVDGNAVVVGWRGTPAVAAGGRAFSPEGAVFAPPAGRELPPAPGTVSRRPTRGPGPPPAGPTGGRGRPTRRRSTSGGLKTSWHGTRAGGTGVCRSGRWSAPRPGCRLRPGRGRDRLRPYPCSRSGPPAWPWRSGPAMPPRGPRWRGRTCSWPGRRGKRPVGRPASRHSPESDTSRPPPPWCRSRLSNPTNPPHTKPWPNFTPGSSSWTWPSAISRPRCGR</sequence>
<evidence type="ECO:0000313" key="4">
    <source>
        <dbReference type="Proteomes" id="UP000214646"/>
    </source>
</evidence>
<evidence type="ECO:0000256" key="2">
    <source>
        <dbReference type="SAM" id="Phobius"/>
    </source>
</evidence>
<keyword evidence="2" id="KW-0472">Membrane</keyword>
<dbReference type="AlphaFoldDB" id="A0A225DMI0"/>
<accession>A0A225DMI0</accession>
<feature type="transmembrane region" description="Helical" evidence="2">
    <location>
        <begin position="170"/>
        <end position="192"/>
    </location>
</feature>
<evidence type="ECO:0000313" key="3">
    <source>
        <dbReference type="EMBL" id="OWK39758.1"/>
    </source>
</evidence>
<keyword evidence="4" id="KW-1185">Reference proteome</keyword>
<comment type="caution">
    <text evidence="3">The sequence shown here is derived from an EMBL/GenBank/DDBJ whole genome shotgun (WGS) entry which is preliminary data.</text>
</comment>
<feature type="compositionally biased region" description="Polar residues" evidence="1">
    <location>
        <begin position="700"/>
        <end position="710"/>
    </location>
</feature>
<keyword evidence="2" id="KW-1133">Transmembrane helix</keyword>
<evidence type="ECO:0000256" key="1">
    <source>
        <dbReference type="SAM" id="MobiDB-lite"/>
    </source>
</evidence>
<feature type="region of interest" description="Disordered" evidence="1">
    <location>
        <begin position="528"/>
        <end position="719"/>
    </location>
</feature>
<reference evidence="4" key="1">
    <citation type="submission" date="2017-06" db="EMBL/GenBank/DDBJ databases">
        <title>Genome analysis of Fimbriiglobus ruber SP5, the first member of the order Planctomycetales with confirmed chitinolytic capability.</title>
        <authorList>
            <person name="Ravin N.V."/>
            <person name="Rakitin A.L."/>
            <person name="Ivanova A.A."/>
            <person name="Beletsky A.V."/>
            <person name="Kulichevskaya I.S."/>
            <person name="Mardanov A.V."/>
            <person name="Dedysh S.N."/>
        </authorList>
    </citation>
    <scope>NUCLEOTIDE SEQUENCE [LARGE SCALE GENOMIC DNA]</scope>
    <source>
        <strain evidence="4">SP5</strain>
    </source>
</reference>
<protein>
    <submittedName>
        <fullName evidence="3">Uncharacterized protein</fullName>
    </submittedName>
</protein>
<gene>
    <name evidence="3" type="ORF">FRUB_05648</name>
</gene>
<feature type="transmembrane region" description="Helical" evidence="2">
    <location>
        <begin position="263"/>
        <end position="283"/>
    </location>
</feature>
<proteinExistence type="predicted"/>
<name>A0A225DMI0_9BACT</name>